<protein>
    <submittedName>
        <fullName evidence="3">Uncharacterized protein</fullName>
    </submittedName>
</protein>
<keyword evidence="4" id="KW-1185">Reference proteome</keyword>
<feature type="compositionally biased region" description="Basic and acidic residues" evidence="1">
    <location>
        <begin position="279"/>
        <end position="289"/>
    </location>
</feature>
<evidence type="ECO:0000313" key="3">
    <source>
        <dbReference type="EMBL" id="SDD98517.1"/>
    </source>
</evidence>
<proteinExistence type="predicted"/>
<name>A0A1G6Z949_NIADE</name>
<dbReference type="AlphaFoldDB" id="A0A1G6Z949"/>
<gene>
    <name evidence="3" type="ORF">SAMN04487894_11783</name>
</gene>
<evidence type="ECO:0000313" key="4">
    <source>
        <dbReference type="Proteomes" id="UP000198757"/>
    </source>
</evidence>
<feature type="chain" id="PRO_5011695252" evidence="2">
    <location>
        <begin position="22"/>
        <end position="534"/>
    </location>
</feature>
<feature type="region of interest" description="Disordered" evidence="1">
    <location>
        <begin position="198"/>
        <end position="289"/>
    </location>
</feature>
<feature type="compositionally biased region" description="Low complexity" evidence="1">
    <location>
        <begin position="254"/>
        <end position="263"/>
    </location>
</feature>
<dbReference type="EMBL" id="FMZO01000017">
    <property type="protein sequence ID" value="SDD98517.1"/>
    <property type="molecule type" value="Genomic_DNA"/>
</dbReference>
<feature type="region of interest" description="Disordered" evidence="1">
    <location>
        <begin position="508"/>
        <end position="534"/>
    </location>
</feature>
<dbReference type="OrthoDB" id="640674at2"/>
<keyword evidence="2" id="KW-0732">Signal</keyword>
<evidence type="ECO:0000256" key="2">
    <source>
        <dbReference type="SAM" id="SignalP"/>
    </source>
</evidence>
<feature type="compositionally biased region" description="Basic and acidic residues" evidence="1">
    <location>
        <begin position="198"/>
        <end position="231"/>
    </location>
</feature>
<dbReference type="RefSeq" id="WP_090392451.1">
    <property type="nucleotide sequence ID" value="NZ_FMZO01000017.1"/>
</dbReference>
<feature type="compositionally biased region" description="Low complexity" evidence="1">
    <location>
        <begin position="158"/>
        <end position="179"/>
    </location>
</feature>
<accession>A0A1G6Z949</accession>
<feature type="compositionally biased region" description="Basic and acidic residues" evidence="1">
    <location>
        <begin position="238"/>
        <end position="252"/>
    </location>
</feature>
<dbReference type="Proteomes" id="UP000198757">
    <property type="component" value="Unassembled WGS sequence"/>
</dbReference>
<feature type="signal peptide" evidence="2">
    <location>
        <begin position="1"/>
        <end position="21"/>
    </location>
</feature>
<organism evidence="3 4">
    <name type="scientific">Niabella drilacis (strain DSM 25811 / CCM 8410 / CCUG 62505 / LMG 26954 / E90)</name>
    <dbReference type="NCBI Taxonomy" id="1285928"/>
    <lineage>
        <taxon>Bacteria</taxon>
        <taxon>Pseudomonadati</taxon>
        <taxon>Bacteroidota</taxon>
        <taxon>Chitinophagia</taxon>
        <taxon>Chitinophagales</taxon>
        <taxon>Chitinophagaceae</taxon>
        <taxon>Niabella</taxon>
    </lineage>
</organism>
<feature type="region of interest" description="Disordered" evidence="1">
    <location>
        <begin position="136"/>
        <end position="186"/>
    </location>
</feature>
<sequence length="534" mass="60801">MLRYLKRYFLIIGCCAFYCAAANSQNINGEKIIVGRESITIINFPDKVVNINLSEESAYDYYIPKRREERSISIQFNKEKTSGPVTGLLVNEGGRSHMFRLLFDSTYDINDDSRPPLWYDHSDLKALKAFVKNQKEPAEASAGDELAKEKERQKQEAAARNAEALAAQKQAETAKAPAKGPEDNSVELQQKKAALDLARKEAQEKERQLKQAEEKAAAEQRAADELARKEAAQLASQKEQDEKKQKELKDQQNAEALARAQKAAAEKEKQRQAQQALKKKQEEEHRKKAAEELALKEAARKEAQERLVQLEAENRKKEAEKAYSEAGLWQRYGKKGIDLYNFPRNQVPTVNSDFYVIRDTLRNFRISDSLLHTDIAGKLNIEADKPINKGVVVSLENIVFKDVHTYFKLRITNNTEEDFLMGRTYMYWYDAADRARMMVKGSYLTYIGFFPLVRPKTTQEVVFVTRSPNVINNESLVLFVDERRKEKGTASIVIPGAVYNRELAKVQTPVPGQLPQQPPAPATGQKNRKRAKKE</sequence>
<evidence type="ECO:0000256" key="1">
    <source>
        <dbReference type="SAM" id="MobiDB-lite"/>
    </source>
</evidence>
<dbReference type="STRING" id="1285928.SAMN04487894_11783"/>
<reference evidence="4" key="1">
    <citation type="submission" date="2016-10" db="EMBL/GenBank/DDBJ databases">
        <authorList>
            <person name="Varghese N."/>
            <person name="Submissions S."/>
        </authorList>
    </citation>
    <scope>NUCLEOTIDE SEQUENCE [LARGE SCALE GENOMIC DNA]</scope>
    <source>
        <strain evidence="4">DSM 25811 / CCM 8410 / LMG 26954 / E90</strain>
    </source>
</reference>
<feature type="compositionally biased region" description="Basic and acidic residues" evidence="1">
    <location>
        <begin position="145"/>
        <end position="157"/>
    </location>
</feature>